<evidence type="ECO:0000313" key="3">
    <source>
        <dbReference type="EMBL" id="GEO81718.1"/>
    </source>
</evidence>
<dbReference type="Proteomes" id="UP000321567">
    <property type="component" value="Unassembled WGS sequence"/>
</dbReference>
<evidence type="ECO:0000256" key="1">
    <source>
        <dbReference type="SAM" id="MobiDB-lite"/>
    </source>
</evidence>
<feature type="compositionally biased region" description="Pro residues" evidence="1">
    <location>
        <begin position="167"/>
        <end position="179"/>
    </location>
</feature>
<dbReference type="RefSeq" id="WP_170245055.1">
    <property type="nucleotide sequence ID" value="NZ_BJZO01000046.1"/>
</dbReference>
<sequence length="464" mass="50047">MARQVIAETSLNGLRPVGVGHRRTLEAWDQITAFVQRDSALGPVHAALFAEPVVDEDGRIGWYAEQGPDDEVTRLERPAPGEPLPAAFERADALVRDIRERAEALKASPRENERRMGDTLLGALMMPAPGMLYAVGGRPVLVNWGTLNDVPDPPLGVLEELLRPAPVQAPPPPPPPVGPAEPVAAGPAEPVAVTPARALPRRGCLWALLWLLFAALVLAILALLIRGCGLGLGPHLPFLSYCARSVAEETPWRAEQRRAVDLQAEIDRLEAQMRSLPACPAPPPPPEPPPAPEPDPTPAPPPPPPPAPPEVTPPATPPAPPPDTSEFDRRRSEAGGATGDVTVTLIWNGDADLDLWVRCPNGRFINFETKRACGGQLDVDANRDPRNLRAQPVENIFWSAGRDRPSGIYVVAVYNYDGRSAGRSPVPFKVQVKQGGTTKEYKGQVPKNNEMLIVTEVVIEGRSR</sequence>
<keyword evidence="2" id="KW-1133">Transmembrane helix</keyword>
<reference evidence="3 4" key="1">
    <citation type="submission" date="2019-07" db="EMBL/GenBank/DDBJ databases">
        <title>Whole genome shotgun sequence of Rhodospirillum oryzae NBRC 107573.</title>
        <authorList>
            <person name="Hosoyama A."/>
            <person name="Uohara A."/>
            <person name="Ohji S."/>
            <person name="Ichikawa N."/>
        </authorList>
    </citation>
    <scope>NUCLEOTIDE SEQUENCE [LARGE SCALE GENOMIC DNA]</scope>
    <source>
        <strain evidence="3 4">NBRC 107573</strain>
    </source>
</reference>
<dbReference type="EMBL" id="BJZO01000046">
    <property type="protein sequence ID" value="GEO81718.1"/>
    <property type="molecule type" value="Genomic_DNA"/>
</dbReference>
<accession>A0A512H8G8</accession>
<organism evidence="3 4">
    <name type="scientific">Pararhodospirillum oryzae</name>
    <dbReference type="NCBI Taxonomy" id="478448"/>
    <lineage>
        <taxon>Bacteria</taxon>
        <taxon>Pseudomonadati</taxon>
        <taxon>Pseudomonadota</taxon>
        <taxon>Alphaproteobacteria</taxon>
        <taxon>Rhodospirillales</taxon>
        <taxon>Rhodospirillaceae</taxon>
        <taxon>Pararhodospirillum</taxon>
    </lineage>
</organism>
<keyword evidence="4" id="KW-1185">Reference proteome</keyword>
<comment type="caution">
    <text evidence="3">The sequence shown here is derived from an EMBL/GenBank/DDBJ whole genome shotgun (WGS) entry which is preliminary data.</text>
</comment>
<evidence type="ECO:0000313" key="4">
    <source>
        <dbReference type="Proteomes" id="UP000321567"/>
    </source>
</evidence>
<protein>
    <recommendedName>
        <fullName evidence="5">DUF2135 domain-containing protein</fullName>
    </recommendedName>
</protein>
<evidence type="ECO:0000256" key="2">
    <source>
        <dbReference type="SAM" id="Phobius"/>
    </source>
</evidence>
<dbReference type="AlphaFoldDB" id="A0A512H8G8"/>
<feature type="region of interest" description="Disordered" evidence="1">
    <location>
        <begin position="275"/>
        <end position="336"/>
    </location>
</feature>
<name>A0A512H8G8_9PROT</name>
<keyword evidence="2" id="KW-0812">Transmembrane</keyword>
<gene>
    <name evidence="3" type="ORF">ROR02_18490</name>
</gene>
<proteinExistence type="predicted"/>
<keyword evidence="2" id="KW-0472">Membrane</keyword>
<evidence type="ECO:0008006" key="5">
    <source>
        <dbReference type="Google" id="ProtNLM"/>
    </source>
</evidence>
<feature type="region of interest" description="Disordered" evidence="1">
    <location>
        <begin position="166"/>
        <end position="186"/>
    </location>
</feature>
<feature type="compositionally biased region" description="Pro residues" evidence="1">
    <location>
        <begin position="279"/>
        <end position="323"/>
    </location>
</feature>
<feature type="transmembrane region" description="Helical" evidence="2">
    <location>
        <begin position="205"/>
        <end position="225"/>
    </location>
</feature>